<dbReference type="AlphaFoldDB" id="A0AAE0F8C4"/>
<reference evidence="2 3" key="1">
    <citation type="journal article" date="2015" name="Genome Biol. Evol.">
        <title>Comparative Genomics of a Bacterivorous Green Alga Reveals Evolutionary Causalities and Consequences of Phago-Mixotrophic Mode of Nutrition.</title>
        <authorList>
            <person name="Burns J.A."/>
            <person name="Paasch A."/>
            <person name="Narechania A."/>
            <person name="Kim E."/>
        </authorList>
    </citation>
    <scope>NUCLEOTIDE SEQUENCE [LARGE SCALE GENOMIC DNA]</scope>
    <source>
        <strain evidence="2 3">PLY_AMNH</strain>
    </source>
</reference>
<proteinExistence type="predicted"/>
<evidence type="ECO:0000313" key="3">
    <source>
        <dbReference type="Proteomes" id="UP001190700"/>
    </source>
</evidence>
<protein>
    <submittedName>
        <fullName evidence="2">Uncharacterized protein</fullName>
    </submittedName>
</protein>
<dbReference type="EMBL" id="LGRX02023020">
    <property type="protein sequence ID" value="KAK3254936.1"/>
    <property type="molecule type" value="Genomic_DNA"/>
</dbReference>
<evidence type="ECO:0000313" key="2">
    <source>
        <dbReference type="EMBL" id="KAK3254936.1"/>
    </source>
</evidence>
<evidence type="ECO:0000256" key="1">
    <source>
        <dbReference type="SAM" id="SignalP"/>
    </source>
</evidence>
<keyword evidence="1" id="KW-0732">Signal</keyword>
<feature type="signal peptide" evidence="1">
    <location>
        <begin position="1"/>
        <end position="28"/>
    </location>
</feature>
<accession>A0AAE0F8C4</accession>
<name>A0AAE0F8C4_9CHLO</name>
<gene>
    <name evidence="2" type="ORF">CYMTET_35867</name>
</gene>
<comment type="caution">
    <text evidence="2">The sequence shown here is derived from an EMBL/GenBank/DDBJ whole genome shotgun (WGS) entry which is preliminary data.</text>
</comment>
<sequence length="357" mass="38865">MFYHACARFEAVLLGVLLAISNRHSATAAESLAATHDDTIPCADLPGSENVVVITRVFSGTQDPTFKLSAAEALAMSGTALTTEPLPSTYLMGFRGFELHFPANCSTSQQQWSSKFFVHPISRHSSLTLAKSASNRGYLSSSVTQHILERTGCLESALCVAGRNTVSRASSPHAGRTDVLRTSCKHARAPIVGPDAWNQTLYDPTQDDCGFFVAHQSENNCYNYANNVATDSFAQPGRGTGHKWEENTCESVKDAAARDGLKWMGSDLPSLSEGPADGHYVALYIWPNTNFHWARMDYDVKTVAGRAMRWSHKPGGTEVRDVDNDGKAILDPSTANLSPWSQFCGYMKSVPSHVKIN</sequence>
<feature type="chain" id="PRO_5041913860" evidence="1">
    <location>
        <begin position="29"/>
        <end position="357"/>
    </location>
</feature>
<dbReference type="Proteomes" id="UP001190700">
    <property type="component" value="Unassembled WGS sequence"/>
</dbReference>
<keyword evidence="3" id="KW-1185">Reference proteome</keyword>
<organism evidence="2 3">
    <name type="scientific">Cymbomonas tetramitiformis</name>
    <dbReference type="NCBI Taxonomy" id="36881"/>
    <lineage>
        <taxon>Eukaryota</taxon>
        <taxon>Viridiplantae</taxon>
        <taxon>Chlorophyta</taxon>
        <taxon>Pyramimonadophyceae</taxon>
        <taxon>Pyramimonadales</taxon>
        <taxon>Pyramimonadaceae</taxon>
        <taxon>Cymbomonas</taxon>
    </lineage>
</organism>